<feature type="compositionally biased region" description="Low complexity" evidence="3">
    <location>
        <begin position="332"/>
        <end position="341"/>
    </location>
</feature>
<dbReference type="PROSITE" id="PS50240">
    <property type="entry name" value="TRYPSIN_DOM"/>
    <property type="match status" value="1"/>
</dbReference>
<evidence type="ECO:0000256" key="2">
    <source>
        <dbReference type="ARBA" id="ARBA00023157"/>
    </source>
</evidence>
<dbReference type="GO" id="GO:0006508">
    <property type="term" value="P:proteolysis"/>
    <property type="evidence" value="ECO:0007669"/>
    <property type="project" value="InterPro"/>
</dbReference>
<keyword evidence="2" id="KW-1015">Disulfide bond</keyword>
<dbReference type="EMBL" id="MBFT01000304">
    <property type="protein sequence ID" value="PVU93730.1"/>
    <property type="molecule type" value="Genomic_DNA"/>
</dbReference>
<dbReference type="PANTHER" id="PTHR24276">
    <property type="entry name" value="POLYSERASE-RELATED"/>
    <property type="match status" value="1"/>
</dbReference>
<dbReference type="InterPro" id="IPR001254">
    <property type="entry name" value="Trypsin_dom"/>
</dbReference>
<feature type="chain" id="PRO_5015593334" description="Peptidase S1 domain-containing protein" evidence="4">
    <location>
        <begin position="29"/>
        <end position="507"/>
    </location>
</feature>
<accession>A0A2T9YN14</accession>
<dbReference type="InterPro" id="IPR033116">
    <property type="entry name" value="TRYPSIN_SER"/>
</dbReference>
<evidence type="ECO:0000256" key="3">
    <source>
        <dbReference type="SAM" id="MobiDB-lite"/>
    </source>
</evidence>
<proteinExistence type="inferred from homology"/>
<dbReference type="GO" id="GO:0004252">
    <property type="term" value="F:serine-type endopeptidase activity"/>
    <property type="evidence" value="ECO:0007669"/>
    <property type="project" value="InterPro"/>
</dbReference>
<gene>
    <name evidence="6" type="ORF">BB559_003182</name>
</gene>
<dbReference type="Proteomes" id="UP000245699">
    <property type="component" value="Unassembled WGS sequence"/>
</dbReference>
<dbReference type="InterPro" id="IPR050430">
    <property type="entry name" value="Peptidase_S1"/>
</dbReference>
<evidence type="ECO:0000259" key="5">
    <source>
        <dbReference type="PROSITE" id="PS50240"/>
    </source>
</evidence>
<dbReference type="SUPFAM" id="SSF50494">
    <property type="entry name" value="Trypsin-like serine proteases"/>
    <property type="match status" value="1"/>
</dbReference>
<dbReference type="InterPro" id="IPR001314">
    <property type="entry name" value="Peptidase_S1A"/>
</dbReference>
<feature type="compositionally biased region" description="Low complexity" evidence="3">
    <location>
        <begin position="315"/>
        <end position="325"/>
    </location>
</feature>
<evidence type="ECO:0000256" key="1">
    <source>
        <dbReference type="ARBA" id="ARBA00007664"/>
    </source>
</evidence>
<organism evidence="6 7">
    <name type="scientific">Furculomyces boomerangus</name>
    <dbReference type="NCBI Taxonomy" id="61424"/>
    <lineage>
        <taxon>Eukaryota</taxon>
        <taxon>Fungi</taxon>
        <taxon>Fungi incertae sedis</taxon>
        <taxon>Zoopagomycota</taxon>
        <taxon>Kickxellomycotina</taxon>
        <taxon>Harpellomycetes</taxon>
        <taxon>Harpellales</taxon>
        <taxon>Harpellaceae</taxon>
        <taxon>Furculomyces</taxon>
    </lineage>
</organism>
<dbReference type="Gene3D" id="2.40.10.10">
    <property type="entry name" value="Trypsin-like serine proteases"/>
    <property type="match status" value="1"/>
</dbReference>
<dbReference type="Pfam" id="PF00089">
    <property type="entry name" value="Trypsin"/>
    <property type="match status" value="1"/>
</dbReference>
<dbReference type="PANTHER" id="PTHR24276:SF98">
    <property type="entry name" value="FI18310P1-RELATED"/>
    <property type="match status" value="1"/>
</dbReference>
<sequence>MPSLNIYKSNIKTLLLGFIFAGFNSVKAQSDFGSGVSNVNISKAPYVVYLVNSENSRNCSGVVITPTTIITSAHCFNSNQFETDSPKVSIMTNSNDATISGGNTYSAQTIIPHPKWILQSPYENDIAIVKTSSCITGNGVAPAEIYTGLFSQDENLSQYAYGITDKNGTKYSGLQEIQTVFGGYSTCTISHSVSAISGDIVCTKINPKANICFGDSGGPLVRAIDGNVIGIASQVLTDTSQKNCTAENSIGIFTRFTNFMDFFIANDIICTNSTCKTSDDCGAASSSSILSHPESSTTGDSDTDIHMTFIEDSESSTALESTASADSKDSTDVASTASTGSGNKDSSVASACTTSLFSGSKTFTSAGGYKKYNLDNAISVPCKENAFELTFDVASSSDFYAQMLLKNSSGTAKKMIETQIGLSSGRNFITKGTYSINKRQAGSSSESTSESVSLIYTNGLLYFRAGTQILMYTNVAADFVSSFNFIPFSGSGTISNAVLKCINDKGC</sequence>
<dbReference type="SMART" id="SM00020">
    <property type="entry name" value="Tryp_SPc"/>
    <property type="match status" value="1"/>
</dbReference>
<dbReference type="InterPro" id="IPR009003">
    <property type="entry name" value="Peptidase_S1_PA"/>
</dbReference>
<keyword evidence="4" id="KW-0732">Signal</keyword>
<evidence type="ECO:0000256" key="4">
    <source>
        <dbReference type="SAM" id="SignalP"/>
    </source>
</evidence>
<dbReference type="OrthoDB" id="6380398at2759"/>
<feature type="signal peptide" evidence="4">
    <location>
        <begin position="1"/>
        <end position="28"/>
    </location>
</feature>
<reference evidence="6 7" key="1">
    <citation type="journal article" date="2018" name="MBio">
        <title>Comparative Genomics Reveals the Core Gene Toolbox for the Fungus-Insect Symbiosis.</title>
        <authorList>
            <person name="Wang Y."/>
            <person name="Stata M."/>
            <person name="Wang W."/>
            <person name="Stajich J.E."/>
            <person name="White M.M."/>
            <person name="Moncalvo J.M."/>
        </authorList>
    </citation>
    <scope>NUCLEOTIDE SEQUENCE [LARGE SCALE GENOMIC DNA]</scope>
    <source>
        <strain evidence="6 7">AUS-77-4</strain>
    </source>
</reference>
<protein>
    <recommendedName>
        <fullName evidence="5">Peptidase S1 domain-containing protein</fullName>
    </recommendedName>
</protein>
<feature type="domain" description="Peptidase S1" evidence="5">
    <location>
        <begin position="19"/>
        <end position="262"/>
    </location>
</feature>
<dbReference type="STRING" id="61424.A0A2T9YN14"/>
<dbReference type="PRINTS" id="PR00722">
    <property type="entry name" value="CHYMOTRYPSIN"/>
</dbReference>
<comment type="similarity">
    <text evidence="1">Belongs to the peptidase S1 family.</text>
</comment>
<comment type="caution">
    <text evidence="6">The sequence shown here is derived from an EMBL/GenBank/DDBJ whole genome shotgun (WGS) entry which is preliminary data.</text>
</comment>
<dbReference type="PROSITE" id="PS00135">
    <property type="entry name" value="TRYPSIN_SER"/>
    <property type="match status" value="1"/>
</dbReference>
<dbReference type="AlphaFoldDB" id="A0A2T9YN14"/>
<evidence type="ECO:0000313" key="6">
    <source>
        <dbReference type="EMBL" id="PVU93730.1"/>
    </source>
</evidence>
<dbReference type="InterPro" id="IPR043504">
    <property type="entry name" value="Peptidase_S1_PA_chymotrypsin"/>
</dbReference>
<feature type="region of interest" description="Disordered" evidence="3">
    <location>
        <begin position="313"/>
        <end position="349"/>
    </location>
</feature>
<evidence type="ECO:0000313" key="7">
    <source>
        <dbReference type="Proteomes" id="UP000245699"/>
    </source>
</evidence>
<keyword evidence="7" id="KW-1185">Reference proteome</keyword>
<name>A0A2T9YN14_9FUNG</name>